<dbReference type="GO" id="GO:0008168">
    <property type="term" value="F:methyltransferase activity"/>
    <property type="evidence" value="ECO:0007669"/>
    <property type="project" value="UniProtKB-KW"/>
</dbReference>
<dbReference type="AlphaFoldDB" id="A0A1H2W9P8"/>
<keyword evidence="1" id="KW-0808">Transferase</keyword>
<name>A0A1H2W9P8_9PROT</name>
<keyword evidence="1" id="KW-0489">Methyltransferase</keyword>
<sequence length="160" mass="18245">MLPFQTIEQVDEPRAEEPSDTALQMSLFDIDNRGRQLKGWINKLIWGDNKLILSSLKNGPLYEEIEKQGGLKLIHIDPPFDVGVDFSIDIEIGCDTFIKKSNGLEEIAYLDIWGKGADSLIVMIYERLVLMRTICSRKMAAFMCIVYCCRRCDAVAKRQP</sequence>
<proteinExistence type="predicted"/>
<organism evidence="1 2">
    <name type="scientific">Nitrosomonas communis</name>
    <dbReference type="NCBI Taxonomy" id="44574"/>
    <lineage>
        <taxon>Bacteria</taxon>
        <taxon>Pseudomonadati</taxon>
        <taxon>Pseudomonadota</taxon>
        <taxon>Betaproteobacteria</taxon>
        <taxon>Nitrosomonadales</taxon>
        <taxon>Nitrosomonadaceae</taxon>
        <taxon>Nitrosomonas</taxon>
    </lineage>
</organism>
<dbReference type="EMBL" id="FNNH01000027">
    <property type="protein sequence ID" value="SDW77372.1"/>
    <property type="molecule type" value="Genomic_DNA"/>
</dbReference>
<protein>
    <submittedName>
        <fullName evidence="1">Site-specific DNA-methyltransferase (Adenine-specific)/adenine-specific DNA-methyltransferase</fullName>
    </submittedName>
</protein>
<dbReference type="InterPro" id="IPR029063">
    <property type="entry name" value="SAM-dependent_MTases_sf"/>
</dbReference>
<dbReference type="GO" id="GO:0032259">
    <property type="term" value="P:methylation"/>
    <property type="evidence" value="ECO:0007669"/>
    <property type="project" value="UniProtKB-KW"/>
</dbReference>
<dbReference type="SUPFAM" id="SSF53335">
    <property type="entry name" value="S-adenosyl-L-methionine-dependent methyltransferases"/>
    <property type="match status" value="1"/>
</dbReference>
<dbReference type="Proteomes" id="UP000183454">
    <property type="component" value="Unassembled WGS sequence"/>
</dbReference>
<evidence type="ECO:0000313" key="2">
    <source>
        <dbReference type="Proteomes" id="UP000183454"/>
    </source>
</evidence>
<evidence type="ECO:0000313" key="1">
    <source>
        <dbReference type="EMBL" id="SDW77372.1"/>
    </source>
</evidence>
<accession>A0A1H2W9P8</accession>
<reference evidence="1 2" key="1">
    <citation type="submission" date="2016-10" db="EMBL/GenBank/DDBJ databases">
        <authorList>
            <person name="de Groot N.N."/>
        </authorList>
    </citation>
    <scope>NUCLEOTIDE SEQUENCE [LARGE SCALE GENOMIC DNA]</scope>
    <source>
        <strain evidence="1 2">Nm110</strain>
    </source>
</reference>
<gene>
    <name evidence="1" type="ORF">SAMN05421882_102732</name>
</gene>